<keyword evidence="1" id="KW-1133">Transmembrane helix</keyword>
<reference evidence="2 3" key="1">
    <citation type="journal article" date="2014" name="Genome Announc.">
        <title>Draft Genome Sequence of the Agar-Degrading Bacterium Catenovulum sp. Strain DS-2, Isolated from Intestines of Haliotis diversicolor.</title>
        <authorList>
            <person name="Shan D."/>
            <person name="Li X."/>
            <person name="Gu Z."/>
            <person name="Wei G."/>
            <person name="Gao Z."/>
            <person name="Shao Z."/>
        </authorList>
    </citation>
    <scope>NUCLEOTIDE SEQUENCE [LARGE SCALE GENOMIC DNA]</scope>
    <source>
        <strain evidence="2 3">DS-2</strain>
    </source>
</reference>
<evidence type="ECO:0000313" key="2">
    <source>
        <dbReference type="EMBL" id="EWH12353.1"/>
    </source>
</evidence>
<organism evidence="2 3">
    <name type="scientific">Catenovulum agarivorans DS-2</name>
    <dbReference type="NCBI Taxonomy" id="1328313"/>
    <lineage>
        <taxon>Bacteria</taxon>
        <taxon>Pseudomonadati</taxon>
        <taxon>Pseudomonadota</taxon>
        <taxon>Gammaproteobacteria</taxon>
        <taxon>Alteromonadales</taxon>
        <taxon>Alteromonadaceae</taxon>
        <taxon>Catenovulum</taxon>
    </lineage>
</organism>
<protein>
    <submittedName>
        <fullName evidence="2">Uncharacterized protein</fullName>
    </submittedName>
</protein>
<keyword evidence="1" id="KW-0472">Membrane</keyword>
<dbReference type="AlphaFoldDB" id="W7QX95"/>
<gene>
    <name evidence="2" type="ORF">DS2_01490</name>
</gene>
<proteinExistence type="predicted"/>
<feature type="transmembrane region" description="Helical" evidence="1">
    <location>
        <begin position="137"/>
        <end position="154"/>
    </location>
</feature>
<keyword evidence="3" id="KW-1185">Reference proteome</keyword>
<keyword evidence="1" id="KW-0812">Transmembrane</keyword>
<dbReference type="EMBL" id="ARZY01000001">
    <property type="protein sequence ID" value="EWH12353.1"/>
    <property type="molecule type" value="Genomic_DNA"/>
</dbReference>
<name>W7QX95_9ALTE</name>
<evidence type="ECO:0000256" key="1">
    <source>
        <dbReference type="SAM" id="Phobius"/>
    </source>
</evidence>
<comment type="caution">
    <text evidence="2">The sequence shown here is derived from an EMBL/GenBank/DDBJ whole genome shotgun (WGS) entry which is preliminary data.</text>
</comment>
<dbReference type="Proteomes" id="UP000019276">
    <property type="component" value="Unassembled WGS sequence"/>
</dbReference>
<dbReference type="eggNOG" id="ENOG502ZPCH">
    <property type="taxonomic scope" value="Bacteria"/>
</dbReference>
<evidence type="ECO:0000313" key="3">
    <source>
        <dbReference type="Proteomes" id="UP000019276"/>
    </source>
</evidence>
<sequence>MIASVVWFNHQQAQQAKMRTVHYQMASALANTFAAQLDLTNLADSANLLFSFSNKPDWLHNVSLHGPQGRVVFDLSEGDIQSQTGITKVNDTRLIPIVIELKKEQEIAGYLRVAVNLKPIKQAHSAMLVDASSNTRLVFFLIAIAALFISRTFYKSTS</sequence>
<accession>W7QX95</accession>